<evidence type="ECO:0000256" key="3">
    <source>
        <dbReference type="ARBA" id="ARBA00022676"/>
    </source>
</evidence>
<keyword evidence="8" id="KW-1185">Reference proteome</keyword>
<accession>A0ABZ0PLC8</accession>
<evidence type="ECO:0000313" key="8">
    <source>
        <dbReference type="Proteomes" id="UP001305521"/>
    </source>
</evidence>
<dbReference type="EMBL" id="CP137852">
    <property type="protein sequence ID" value="WPB86447.1"/>
    <property type="molecule type" value="Genomic_DNA"/>
</dbReference>
<dbReference type="InterPro" id="IPR001173">
    <property type="entry name" value="Glyco_trans_2-like"/>
</dbReference>
<dbReference type="Gene3D" id="3.90.550.10">
    <property type="entry name" value="Spore Coat Polysaccharide Biosynthesis Protein SpsA, Chain A"/>
    <property type="match status" value="1"/>
</dbReference>
<dbReference type="Proteomes" id="UP001305521">
    <property type="component" value="Chromosome"/>
</dbReference>
<gene>
    <name evidence="7" type="ORF">R9Z33_06120</name>
</gene>
<comment type="subcellular location">
    <subcellularLocation>
        <location evidence="1">Cell membrane</location>
    </subcellularLocation>
</comment>
<evidence type="ECO:0000256" key="1">
    <source>
        <dbReference type="ARBA" id="ARBA00004236"/>
    </source>
</evidence>
<keyword evidence="5" id="KW-0472">Membrane</keyword>
<dbReference type="Pfam" id="PF00535">
    <property type="entry name" value="Glycos_transf_2"/>
    <property type="match status" value="1"/>
</dbReference>
<organism evidence="7 8">
    <name type="scientific">Sediminicoccus rosea</name>
    <dbReference type="NCBI Taxonomy" id="1225128"/>
    <lineage>
        <taxon>Bacteria</taxon>
        <taxon>Pseudomonadati</taxon>
        <taxon>Pseudomonadota</taxon>
        <taxon>Alphaproteobacteria</taxon>
        <taxon>Acetobacterales</taxon>
        <taxon>Roseomonadaceae</taxon>
        <taxon>Sediminicoccus</taxon>
    </lineage>
</organism>
<dbReference type="RefSeq" id="WP_318650421.1">
    <property type="nucleotide sequence ID" value="NZ_CP137852.1"/>
</dbReference>
<dbReference type="PANTHER" id="PTHR43646">
    <property type="entry name" value="GLYCOSYLTRANSFERASE"/>
    <property type="match status" value="1"/>
</dbReference>
<evidence type="ECO:0000256" key="2">
    <source>
        <dbReference type="ARBA" id="ARBA00022475"/>
    </source>
</evidence>
<evidence type="ECO:0000313" key="7">
    <source>
        <dbReference type="EMBL" id="WPB86447.1"/>
    </source>
</evidence>
<evidence type="ECO:0000256" key="5">
    <source>
        <dbReference type="ARBA" id="ARBA00023136"/>
    </source>
</evidence>
<reference evidence="7 8" key="1">
    <citation type="submission" date="2023-11" db="EMBL/GenBank/DDBJ databases">
        <title>Arctic aerobic anoxygenic photoheterotroph Sediminicoccus rosea KRV36 adapts its photosynthesis to long days of polar summer.</title>
        <authorList>
            <person name="Tomasch J."/>
            <person name="Kopejtka K."/>
            <person name="Bily T."/>
            <person name="Gardiner A.T."/>
            <person name="Gardian Z."/>
            <person name="Shivaramu S."/>
            <person name="Koblizek M."/>
            <person name="Engelhardt F."/>
            <person name="Kaftan D."/>
        </authorList>
    </citation>
    <scope>NUCLEOTIDE SEQUENCE [LARGE SCALE GENOMIC DNA]</scope>
    <source>
        <strain evidence="7 8">R-30</strain>
    </source>
</reference>
<feature type="domain" description="Glycosyltransferase 2-like" evidence="6">
    <location>
        <begin position="3"/>
        <end position="92"/>
    </location>
</feature>
<dbReference type="InterPro" id="IPR029044">
    <property type="entry name" value="Nucleotide-diphossugar_trans"/>
</dbReference>
<keyword evidence="2" id="KW-1003">Cell membrane</keyword>
<keyword evidence="3" id="KW-0328">Glycosyltransferase</keyword>
<name>A0ABZ0PLC8_9PROT</name>
<keyword evidence="4" id="KW-0808">Transferase</keyword>
<protein>
    <submittedName>
        <fullName evidence="7">Glycosyltransferase family 2 protein</fullName>
    </submittedName>
</protein>
<evidence type="ECO:0000259" key="6">
    <source>
        <dbReference type="Pfam" id="PF00535"/>
    </source>
</evidence>
<evidence type="ECO:0000256" key="4">
    <source>
        <dbReference type="ARBA" id="ARBA00022679"/>
    </source>
</evidence>
<sequence length="230" mass="24507">MISVIIPTLNEALCLPVLLAQLRAEVSLGEIVVSDGGSTDDTRSAALAGGARWICGPPGRGGQLARGIAASRGSVLLMLHADTTFPSGGLAAIEAALACRAEAPGGNFRLLFDGEEAFSRWLEGFYARLRQHGVYYGDSGIFIRRTALDAIGGIRPIALMEDFDLVRRLERAGPTLHIETPALITSSRRFAGRGRVAIIAGWLRVHLLHALGVAPDRLAALYNSARSRAR</sequence>
<dbReference type="PANTHER" id="PTHR43646:SF2">
    <property type="entry name" value="GLYCOSYLTRANSFERASE 2-LIKE DOMAIN-CONTAINING PROTEIN"/>
    <property type="match status" value="1"/>
</dbReference>
<dbReference type="CDD" id="cd02522">
    <property type="entry name" value="GT_2_like_a"/>
    <property type="match status" value="1"/>
</dbReference>
<dbReference type="SUPFAM" id="SSF53448">
    <property type="entry name" value="Nucleotide-diphospho-sugar transferases"/>
    <property type="match status" value="1"/>
</dbReference>
<dbReference type="InterPro" id="IPR026461">
    <property type="entry name" value="Trfase_2_rSAM/seldom_assoc"/>
</dbReference>
<proteinExistence type="predicted"/>